<reference evidence="1 2" key="1">
    <citation type="submission" date="2019-08" db="EMBL/GenBank/DDBJ databases">
        <title>Whole genome of Aphis craccivora.</title>
        <authorList>
            <person name="Voronova N.V."/>
            <person name="Shulinski R.S."/>
            <person name="Bandarenka Y.V."/>
            <person name="Zhorov D.G."/>
            <person name="Warner D."/>
        </authorList>
    </citation>
    <scope>NUCLEOTIDE SEQUENCE [LARGE SCALE GENOMIC DNA]</scope>
    <source>
        <strain evidence="1">180601</strain>
        <tissue evidence="1">Whole Body</tissue>
    </source>
</reference>
<keyword evidence="2" id="KW-1185">Reference proteome</keyword>
<dbReference type="Proteomes" id="UP000478052">
    <property type="component" value="Unassembled WGS sequence"/>
</dbReference>
<accession>A0A6G0VUA1</accession>
<dbReference type="EMBL" id="VUJU01012758">
    <property type="protein sequence ID" value="KAF0706846.1"/>
    <property type="molecule type" value="Genomic_DNA"/>
</dbReference>
<evidence type="ECO:0000313" key="2">
    <source>
        <dbReference type="Proteomes" id="UP000478052"/>
    </source>
</evidence>
<sequence length="61" mass="7293">MFWLKHMLGIECSWTGRAFEKDIKKNRIQELQIILVMESVIKNQFPQYSEANFELDVQTCI</sequence>
<name>A0A6G0VUA1_APHCR</name>
<gene>
    <name evidence="1" type="ORF">FWK35_00021126</name>
</gene>
<evidence type="ECO:0000313" key="1">
    <source>
        <dbReference type="EMBL" id="KAF0706846.1"/>
    </source>
</evidence>
<comment type="caution">
    <text evidence="1">The sequence shown here is derived from an EMBL/GenBank/DDBJ whole genome shotgun (WGS) entry which is preliminary data.</text>
</comment>
<dbReference type="AlphaFoldDB" id="A0A6G0VUA1"/>
<proteinExistence type="predicted"/>
<organism evidence="1 2">
    <name type="scientific">Aphis craccivora</name>
    <name type="common">Cowpea aphid</name>
    <dbReference type="NCBI Taxonomy" id="307492"/>
    <lineage>
        <taxon>Eukaryota</taxon>
        <taxon>Metazoa</taxon>
        <taxon>Ecdysozoa</taxon>
        <taxon>Arthropoda</taxon>
        <taxon>Hexapoda</taxon>
        <taxon>Insecta</taxon>
        <taxon>Pterygota</taxon>
        <taxon>Neoptera</taxon>
        <taxon>Paraneoptera</taxon>
        <taxon>Hemiptera</taxon>
        <taxon>Sternorrhyncha</taxon>
        <taxon>Aphidomorpha</taxon>
        <taxon>Aphidoidea</taxon>
        <taxon>Aphididae</taxon>
        <taxon>Aphidini</taxon>
        <taxon>Aphis</taxon>
        <taxon>Aphis</taxon>
    </lineage>
</organism>
<protein>
    <submittedName>
        <fullName evidence="1">Integrase catalytic domain-containing protein</fullName>
    </submittedName>
</protein>